<feature type="transmembrane region" description="Helical" evidence="1">
    <location>
        <begin position="142"/>
        <end position="166"/>
    </location>
</feature>
<dbReference type="NCBIfam" id="TIGR00254">
    <property type="entry name" value="GGDEF"/>
    <property type="match status" value="1"/>
</dbReference>
<gene>
    <name evidence="3" type="ORF">JIG36_23775</name>
</gene>
<dbReference type="PANTHER" id="PTHR46663">
    <property type="entry name" value="DIGUANYLATE CYCLASE DGCT-RELATED"/>
    <property type="match status" value="1"/>
</dbReference>
<dbReference type="CDD" id="cd01949">
    <property type="entry name" value="GGDEF"/>
    <property type="match status" value="1"/>
</dbReference>
<evidence type="ECO:0000256" key="1">
    <source>
        <dbReference type="SAM" id="Phobius"/>
    </source>
</evidence>
<feature type="transmembrane region" description="Helical" evidence="1">
    <location>
        <begin position="205"/>
        <end position="223"/>
    </location>
</feature>
<dbReference type="PANTHER" id="PTHR46663:SF2">
    <property type="entry name" value="GGDEF DOMAIN-CONTAINING PROTEIN"/>
    <property type="match status" value="1"/>
</dbReference>
<dbReference type="Pfam" id="PF00990">
    <property type="entry name" value="GGDEF"/>
    <property type="match status" value="1"/>
</dbReference>
<feature type="domain" description="GGDEF" evidence="2">
    <location>
        <begin position="334"/>
        <end position="457"/>
    </location>
</feature>
<reference evidence="3 4" key="1">
    <citation type="submission" date="2021-01" db="EMBL/GenBank/DDBJ databases">
        <title>Actinoplanes sp. nov. LDG1-06 isolated from lichen.</title>
        <authorList>
            <person name="Saeng-In P."/>
            <person name="Phongsopitanun W."/>
            <person name="Kanchanasin P."/>
            <person name="Yuki M."/>
            <person name="Kudo T."/>
            <person name="Ohkuma M."/>
            <person name="Tanasupawat S."/>
        </authorList>
    </citation>
    <scope>NUCLEOTIDE SEQUENCE [LARGE SCALE GENOMIC DNA]</scope>
    <source>
        <strain evidence="3 4">LDG1-06</strain>
    </source>
</reference>
<dbReference type="Gene3D" id="3.30.70.270">
    <property type="match status" value="1"/>
</dbReference>
<feature type="transmembrane region" description="Helical" evidence="1">
    <location>
        <begin position="178"/>
        <end position="199"/>
    </location>
</feature>
<feature type="transmembrane region" description="Helical" evidence="1">
    <location>
        <begin position="111"/>
        <end position="130"/>
    </location>
</feature>
<name>A0ABS2AFJ1_9ACTN</name>
<feature type="transmembrane region" description="Helical" evidence="1">
    <location>
        <begin position="77"/>
        <end position="99"/>
    </location>
</feature>
<evidence type="ECO:0000313" key="4">
    <source>
        <dbReference type="Proteomes" id="UP000632138"/>
    </source>
</evidence>
<organism evidence="3 4">
    <name type="scientific">Paractinoplanes ovalisporus</name>
    <dbReference type="NCBI Taxonomy" id="2810368"/>
    <lineage>
        <taxon>Bacteria</taxon>
        <taxon>Bacillati</taxon>
        <taxon>Actinomycetota</taxon>
        <taxon>Actinomycetes</taxon>
        <taxon>Micromonosporales</taxon>
        <taxon>Micromonosporaceae</taxon>
        <taxon>Paractinoplanes</taxon>
    </lineage>
</organism>
<dbReference type="InterPro" id="IPR000160">
    <property type="entry name" value="GGDEF_dom"/>
</dbReference>
<protein>
    <submittedName>
        <fullName evidence="3">GGDEF domain-containing protein</fullName>
    </submittedName>
</protein>
<keyword evidence="1" id="KW-0472">Membrane</keyword>
<feature type="transmembrane region" description="Helical" evidence="1">
    <location>
        <begin position="16"/>
        <end position="34"/>
    </location>
</feature>
<dbReference type="InterPro" id="IPR043128">
    <property type="entry name" value="Rev_trsase/Diguanyl_cyclase"/>
</dbReference>
<dbReference type="EMBL" id="JAENHP010000007">
    <property type="protein sequence ID" value="MBM2618580.1"/>
    <property type="molecule type" value="Genomic_DNA"/>
</dbReference>
<feature type="transmembrane region" description="Helical" evidence="1">
    <location>
        <begin position="268"/>
        <end position="291"/>
    </location>
</feature>
<accession>A0ABS2AFJ1</accession>
<proteinExistence type="predicted"/>
<feature type="transmembrane region" description="Helical" evidence="1">
    <location>
        <begin position="244"/>
        <end position="262"/>
    </location>
</feature>
<sequence>MGIAGGVPKLVAPESGPAYLSYFAVFALIQVWVWRSVREAAGRARLAHAAIAGGLSTWFTGDIAYELVSRAYPDMDVVWPAEILWVAGYPLLVGGLLLMVRLRAPGRMREAALDVLAMTTVVASLFWQFYVAPQLAGEHGAVNVALMVFYPFGDVLLFVAGALLALAPGVWSGPTRYLLSALIAWFVADMVASSTALWAPDFDGAHLDAVYLVANCLVAAALCHRDASRLSEPHPRHARRLHPARMVFLGIALLALPAVSAARTGESAAARFTTLGTMVVLTVIVLIRFMLMVRTTEQARAAVAHQAAHDQLTGLVNRPELLVRLSAALRERDARPVVHFLDLNGFKAVNDVYGHAAGDAVLAGVAERLRAAVREPDTVARLGGDEFVVLSEATDDDAAFTDRLRHAVEQPTFFDGHELRVGVSIGVVAAADLDEPTAESLLATADAGMYREKALAA</sequence>
<comment type="caution">
    <text evidence="3">The sequence shown here is derived from an EMBL/GenBank/DDBJ whole genome shotgun (WGS) entry which is preliminary data.</text>
</comment>
<evidence type="ECO:0000313" key="3">
    <source>
        <dbReference type="EMBL" id="MBM2618580.1"/>
    </source>
</evidence>
<dbReference type="InterPro" id="IPR029787">
    <property type="entry name" value="Nucleotide_cyclase"/>
</dbReference>
<dbReference type="Proteomes" id="UP000632138">
    <property type="component" value="Unassembled WGS sequence"/>
</dbReference>
<feature type="transmembrane region" description="Helical" evidence="1">
    <location>
        <begin position="46"/>
        <end position="65"/>
    </location>
</feature>
<dbReference type="SUPFAM" id="SSF55073">
    <property type="entry name" value="Nucleotide cyclase"/>
    <property type="match status" value="1"/>
</dbReference>
<keyword evidence="1" id="KW-0812">Transmembrane</keyword>
<keyword evidence="1" id="KW-1133">Transmembrane helix</keyword>
<keyword evidence="4" id="KW-1185">Reference proteome</keyword>
<dbReference type="SMART" id="SM00267">
    <property type="entry name" value="GGDEF"/>
    <property type="match status" value="1"/>
</dbReference>
<dbReference type="InterPro" id="IPR052163">
    <property type="entry name" value="DGC-Regulatory_Protein"/>
</dbReference>
<dbReference type="PROSITE" id="PS50887">
    <property type="entry name" value="GGDEF"/>
    <property type="match status" value="1"/>
</dbReference>
<evidence type="ECO:0000259" key="2">
    <source>
        <dbReference type="PROSITE" id="PS50887"/>
    </source>
</evidence>
<dbReference type="RefSeq" id="WP_203378574.1">
    <property type="nucleotide sequence ID" value="NZ_JAENHP010000007.1"/>
</dbReference>